<evidence type="ECO:0000313" key="2">
    <source>
        <dbReference type="Proteomes" id="UP000828048"/>
    </source>
</evidence>
<proteinExistence type="predicted"/>
<sequence length="113" mass="12491">MIVLFWVNSLRGIDLLQDVKSRILLDQIAASGSGESSQMDGCKTSGPYGFVAGFYQQNQCLVDKDAMEAVLGFFECGCMLKEWNHIITALIPKVPNLKKMNGFINGMILLSKK</sequence>
<accession>A0ACB7YCH5</accession>
<dbReference type="Proteomes" id="UP000828048">
    <property type="component" value="Chromosome 8"/>
</dbReference>
<comment type="caution">
    <text evidence="1">The sequence shown here is derived from an EMBL/GenBank/DDBJ whole genome shotgun (WGS) entry which is preliminary data.</text>
</comment>
<reference evidence="1 2" key="1">
    <citation type="journal article" date="2021" name="Hortic Res">
        <title>High-quality reference genome and annotation aids understanding of berry development for evergreen blueberry (Vaccinium darrowii).</title>
        <authorList>
            <person name="Yu J."/>
            <person name="Hulse-Kemp A.M."/>
            <person name="Babiker E."/>
            <person name="Staton M."/>
        </authorList>
    </citation>
    <scope>NUCLEOTIDE SEQUENCE [LARGE SCALE GENOMIC DNA]</scope>
    <source>
        <strain evidence="2">cv. NJ 8807/NJ 8810</strain>
        <tissue evidence="1">Young leaf</tissue>
    </source>
</reference>
<dbReference type="EMBL" id="CM037158">
    <property type="protein sequence ID" value="KAH7851120.1"/>
    <property type="molecule type" value="Genomic_DNA"/>
</dbReference>
<evidence type="ECO:0000313" key="1">
    <source>
        <dbReference type="EMBL" id="KAH7851120.1"/>
    </source>
</evidence>
<protein>
    <submittedName>
        <fullName evidence="1">Uncharacterized protein</fullName>
    </submittedName>
</protein>
<name>A0ACB7YCH5_9ERIC</name>
<keyword evidence="2" id="KW-1185">Reference proteome</keyword>
<organism evidence="1 2">
    <name type="scientific">Vaccinium darrowii</name>
    <dbReference type="NCBI Taxonomy" id="229202"/>
    <lineage>
        <taxon>Eukaryota</taxon>
        <taxon>Viridiplantae</taxon>
        <taxon>Streptophyta</taxon>
        <taxon>Embryophyta</taxon>
        <taxon>Tracheophyta</taxon>
        <taxon>Spermatophyta</taxon>
        <taxon>Magnoliopsida</taxon>
        <taxon>eudicotyledons</taxon>
        <taxon>Gunneridae</taxon>
        <taxon>Pentapetalae</taxon>
        <taxon>asterids</taxon>
        <taxon>Ericales</taxon>
        <taxon>Ericaceae</taxon>
        <taxon>Vaccinioideae</taxon>
        <taxon>Vaccinieae</taxon>
        <taxon>Vaccinium</taxon>
    </lineage>
</organism>
<gene>
    <name evidence="1" type="ORF">Vadar_007543</name>
</gene>